<protein>
    <recommendedName>
        <fullName evidence="2">FHA domain-containing protein</fullName>
    </recommendedName>
</protein>
<sequence length="189" mass="19112">MTGPGTPGLVPPAPRAPVDPDGAVLGQVPGRAPEIITHVPDFPPTPVPISGGDGPSAAAGPPDVRGRTGARAAACVRIGLSDGRRLTIRGHALLGRAPVPAPGEEVAQLVTVRDPTRSVSSTHVALAVDDSGAWIVDRGSTNGTVVTLPDGQQILCVPWQRVRVPDGARVRFGDSSFLVATDVDGIGGG</sequence>
<dbReference type="Pfam" id="PF00498">
    <property type="entry name" value="FHA"/>
    <property type="match status" value="1"/>
</dbReference>
<reference evidence="3" key="1">
    <citation type="submission" date="2016-10" db="EMBL/GenBank/DDBJ databases">
        <title>Sequence of Gallionella enrichment culture.</title>
        <authorList>
            <person name="Poehlein A."/>
            <person name="Muehling M."/>
            <person name="Daniel R."/>
        </authorList>
    </citation>
    <scope>NUCLEOTIDE SEQUENCE</scope>
</reference>
<accession>A0A1J5QGD6</accession>
<feature type="region of interest" description="Disordered" evidence="1">
    <location>
        <begin position="42"/>
        <end position="65"/>
    </location>
</feature>
<evidence type="ECO:0000259" key="2">
    <source>
        <dbReference type="PROSITE" id="PS50006"/>
    </source>
</evidence>
<feature type="domain" description="FHA" evidence="2">
    <location>
        <begin position="92"/>
        <end position="147"/>
    </location>
</feature>
<organism evidence="3">
    <name type="scientific">mine drainage metagenome</name>
    <dbReference type="NCBI Taxonomy" id="410659"/>
    <lineage>
        <taxon>unclassified sequences</taxon>
        <taxon>metagenomes</taxon>
        <taxon>ecological metagenomes</taxon>
    </lineage>
</organism>
<name>A0A1J5QGD6_9ZZZZ</name>
<dbReference type="SUPFAM" id="SSF49879">
    <property type="entry name" value="SMAD/FHA domain"/>
    <property type="match status" value="1"/>
</dbReference>
<comment type="caution">
    <text evidence="3">The sequence shown here is derived from an EMBL/GenBank/DDBJ whole genome shotgun (WGS) entry which is preliminary data.</text>
</comment>
<dbReference type="InterPro" id="IPR000253">
    <property type="entry name" value="FHA_dom"/>
</dbReference>
<dbReference type="EMBL" id="MLJW01001287">
    <property type="protein sequence ID" value="OIQ79031.1"/>
    <property type="molecule type" value="Genomic_DNA"/>
</dbReference>
<proteinExistence type="predicted"/>
<dbReference type="AlphaFoldDB" id="A0A1J5QGD6"/>
<dbReference type="Gene3D" id="2.60.200.20">
    <property type="match status" value="1"/>
</dbReference>
<gene>
    <name evidence="3" type="ORF">GALL_392460</name>
</gene>
<evidence type="ECO:0000256" key="1">
    <source>
        <dbReference type="SAM" id="MobiDB-lite"/>
    </source>
</evidence>
<feature type="region of interest" description="Disordered" evidence="1">
    <location>
        <begin position="1"/>
        <end position="22"/>
    </location>
</feature>
<dbReference type="PROSITE" id="PS50006">
    <property type="entry name" value="FHA_DOMAIN"/>
    <property type="match status" value="1"/>
</dbReference>
<evidence type="ECO:0000313" key="3">
    <source>
        <dbReference type="EMBL" id="OIQ79031.1"/>
    </source>
</evidence>
<dbReference type="CDD" id="cd00060">
    <property type="entry name" value="FHA"/>
    <property type="match status" value="1"/>
</dbReference>
<dbReference type="InterPro" id="IPR008984">
    <property type="entry name" value="SMAD_FHA_dom_sf"/>
</dbReference>